<accession>U5HJ59</accession>
<keyword evidence="13" id="KW-1185">Reference proteome</keyword>
<feature type="transmembrane region" description="Helical" evidence="10">
    <location>
        <begin position="83"/>
        <end position="106"/>
    </location>
</feature>
<feature type="transmembrane region" description="Helical" evidence="10">
    <location>
        <begin position="454"/>
        <end position="477"/>
    </location>
</feature>
<dbReference type="Gene3D" id="1.10.4160.10">
    <property type="entry name" value="Hydantoin permease"/>
    <property type="match status" value="1"/>
</dbReference>
<reference evidence="11" key="2">
    <citation type="submission" date="2010-11" db="EMBL/GenBank/DDBJ databases">
        <authorList>
            <consortium name="The Broad Institute Genome Sequencing Platform"/>
            <person name="Earl A."/>
            <person name="Ward D."/>
            <person name="Feldgarden M."/>
            <person name="Gevers D."/>
            <person name="Butler R."/>
            <person name="Young S.K."/>
            <person name="Zeng Q."/>
            <person name="Gargeya S."/>
            <person name="Fitzgerald M."/>
            <person name="Haas B."/>
            <person name="Abouelleil A."/>
            <person name="Alvarado L."/>
            <person name="Arachchi H.M."/>
            <person name="Berlin A."/>
            <person name="Brown A."/>
            <person name="Chapman S.B."/>
            <person name="Chen Z."/>
            <person name="Dunbar C."/>
            <person name="Freedman E."/>
            <person name="Gearin G."/>
            <person name="Gellesch M."/>
            <person name="Goldberg J."/>
            <person name="Griggs A."/>
            <person name="Gujja S."/>
            <person name="Heilman E."/>
            <person name="Heiman D."/>
            <person name="Howarth C."/>
            <person name="Larson L."/>
            <person name="Lui A."/>
            <person name="MacDonald P.J.P."/>
            <person name="Mehta T."/>
            <person name="Montmayeur A."/>
            <person name="Murphy C."/>
            <person name="Neiman D."/>
            <person name="Pearson M."/>
            <person name="Priest M."/>
            <person name="Roberts A."/>
            <person name="Saif S."/>
            <person name="Shea T."/>
            <person name="Shenoy N."/>
            <person name="Sisk P."/>
            <person name="Stolte C."/>
            <person name="Sykes S."/>
            <person name="White J."/>
            <person name="Yandava C."/>
            <person name="Wortman J."/>
            <person name="Nusbaum C."/>
            <person name="Birren B."/>
        </authorList>
    </citation>
    <scope>NUCLEOTIDE SEQUENCE</scope>
    <source>
        <strain evidence="11">P1A1 Lamole</strain>
    </source>
</reference>
<keyword evidence="4" id="KW-0597">Phosphoprotein</keyword>
<dbReference type="PANTHER" id="PTHR31806:SF1">
    <property type="entry name" value="PURINE-CYTOSINE PERMEASE FCY2-RELATED"/>
    <property type="match status" value="1"/>
</dbReference>
<dbReference type="GO" id="GO:0022857">
    <property type="term" value="F:transmembrane transporter activity"/>
    <property type="evidence" value="ECO:0007669"/>
    <property type="project" value="InterPro"/>
</dbReference>
<dbReference type="PIRSF" id="PIRSF002744">
    <property type="entry name" value="Pur-cyt_permease"/>
    <property type="match status" value="1"/>
</dbReference>
<proteinExistence type="inferred from homology"/>
<dbReference type="GO" id="GO:0000329">
    <property type="term" value="C:fungal-type vacuole membrane"/>
    <property type="evidence" value="ECO:0007669"/>
    <property type="project" value="TreeGrafter"/>
</dbReference>
<evidence type="ECO:0000256" key="9">
    <source>
        <dbReference type="SAM" id="MobiDB-lite"/>
    </source>
</evidence>
<name>U5HJ59_USTV1</name>
<feature type="transmembrane region" description="Helical" evidence="10">
    <location>
        <begin position="497"/>
        <end position="516"/>
    </location>
</feature>
<evidence type="ECO:0000313" key="12">
    <source>
        <dbReference type="EnsemblFungi" id="MVLG_07048T0"/>
    </source>
</evidence>
<evidence type="ECO:0000313" key="11">
    <source>
        <dbReference type="EMBL" id="KDE02397.1"/>
    </source>
</evidence>
<evidence type="ECO:0000256" key="3">
    <source>
        <dbReference type="ARBA" id="ARBA00022448"/>
    </source>
</evidence>
<evidence type="ECO:0000256" key="5">
    <source>
        <dbReference type="ARBA" id="ARBA00022692"/>
    </source>
</evidence>
<dbReference type="InParanoid" id="U5HJ59"/>
<evidence type="ECO:0000256" key="1">
    <source>
        <dbReference type="ARBA" id="ARBA00004141"/>
    </source>
</evidence>
<evidence type="ECO:0000256" key="10">
    <source>
        <dbReference type="SAM" id="Phobius"/>
    </source>
</evidence>
<dbReference type="Proteomes" id="UP000017200">
    <property type="component" value="Unassembled WGS sequence"/>
</dbReference>
<dbReference type="AlphaFoldDB" id="U5HJ59"/>
<keyword evidence="3 8" id="KW-0813">Transport</keyword>
<comment type="subcellular location">
    <subcellularLocation>
        <location evidence="1">Membrane</location>
        <topology evidence="1">Multi-pass membrane protein</topology>
    </subcellularLocation>
</comment>
<protein>
    <recommendedName>
        <fullName evidence="14">Purine-cytosine permease</fullName>
    </recommendedName>
</protein>
<dbReference type="InterPro" id="IPR026030">
    <property type="entry name" value="Pur-cyt_permease_Fcy2/21/22"/>
</dbReference>
<dbReference type="EnsemblFungi" id="MVLG_07048T0">
    <property type="protein sequence ID" value="MVLG_07048T0"/>
    <property type="gene ID" value="MVLG_07048"/>
</dbReference>
<keyword evidence="7 8" id="KW-0472">Membrane</keyword>
<feature type="transmembrane region" description="Helical" evidence="10">
    <location>
        <begin position="219"/>
        <end position="236"/>
    </location>
</feature>
<dbReference type="STRING" id="683840.U5HJ59"/>
<dbReference type="PANTHER" id="PTHR31806">
    <property type="entry name" value="PURINE-CYTOSINE PERMEASE FCY2-RELATED"/>
    <property type="match status" value="1"/>
</dbReference>
<sequence length="523" mass="55711">MSTGSEGSLKFADEEKGVTGHTNATSPKVQIVAADDGVKRDGGILGKMWAAVLWADSFGVEVRGVERVPEDERHHARPSDAGALWASANMTISTFSLGTLGNSIWYLELTDACLTILFFNLLCTIPVAIFSTWGKSTGLRQMIVGRYSFGTIGIYIPIILNCIACIGWSVVNTIVGGQALAAVSDTHNLPVVAGIVIIAGVTLFVALFGYKIVHTFERYASIPVVIIFVIMLGQAAPHVTAAMGPPGAATAASVLSFGATIAGFAFGWTSLASDYTVNLPAETSNTKVFAWTYMGLNLPLIFVECLGAIMMATFKQKSTWEDAYNSHHLGGLLGAPLVGPMGGFGRFLLVILGLSIIANNIPNMYSFALTFQAFGKVAQSIPRMFLVIIGTVIYIGLAIGGRNSFESVLDTLLVILAYWLIIYSVVLLEEHYIFRKGSFARGYDLDAYNTPSKLPIGLAAIGAICFGIAGAVVGMSQTWYVGPIGKMIGPPPFGGDIGFELSGGFAAVVYPAFRYLELKYVGR</sequence>
<comment type="similarity">
    <text evidence="2 8">Belongs to the purine-cytosine permease (2.A.39) family.</text>
</comment>
<dbReference type="FunFam" id="1.10.4160.10:FF:000002">
    <property type="entry name" value="Purine-cytosine permease fcyB"/>
    <property type="match status" value="1"/>
</dbReference>
<dbReference type="EMBL" id="GL541833">
    <property type="protein sequence ID" value="KDE02397.1"/>
    <property type="molecule type" value="Genomic_DNA"/>
</dbReference>
<reference evidence="13" key="1">
    <citation type="submission" date="2010-11" db="EMBL/GenBank/DDBJ databases">
        <title>The genome sequence of Microbotryum violaceum strain p1A1 Lamole.</title>
        <authorList>
            <person name="Cuomo C."/>
            <person name="Perlin M."/>
            <person name="Young S.K."/>
            <person name="Zeng Q."/>
            <person name="Gargeya S."/>
            <person name="Alvarado L."/>
            <person name="Berlin A."/>
            <person name="Chapman S.B."/>
            <person name="Chen Z."/>
            <person name="Freedman E."/>
            <person name="Gellesch M."/>
            <person name="Goldberg J."/>
            <person name="Griggs A."/>
            <person name="Gujja S."/>
            <person name="Heilman E."/>
            <person name="Heiman D."/>
            <person name="Howarth C."/>
            <person name="Mehta T."/>
            <person name="Neiman D."/>
            <person name="Pearson M."/>
            <person name="Roberts A."/>
            <person name="Saif S."/>
            <person name="Shea T."/>
            <person name="Shenoy N."/>
            <person name="Sisk P."/>
            <person name="Stolte C."/>
            <person name="Sykes S."/>
            <person name="White J."/>
            <person name="Yandava C."/>
            <person name="Haas B."/>
            <person name="Nusbaum C."/>
            <person name="Birren B."/>
        </authorList>
    </citation>
    <scope>NUCLEOTIDE SEQUENCE [LARGE SCALE GENOMIC DNA]</scope>
    <source>
        <strain evidence="13">p1A1 Lamole</strain>
    </source>
</reference>
<feature type="region of interest" description="Disordered" evidence="9">
    <location>
        <begin position="1"/>
        <end position="23"/>
    </location>
</feature>
<dbReference type="GO" id="GO:0015851">
    <property type="term" value="P:nucleobase transport"/>
    <property type="evidence" value="ECO:0007669"/>
    <property type="project" value="UniProtKB-ARBA"/>
</dbReference>
<dbReference type="Pfam" id="PF02133">
    <property type="entry name" value="Transp_cyt_pur"/>
    <property type="match status" value="1"/>
</dbReference>
<feature type="transmembrane region" description="Helical" evidence="10">
    <location>
        <begin position="381"/>
        <end position="400"/>
    </location>
</feature>
<dbReference type="InterPro" id="IPR001248">
    <property type="entry name" value="Pur-cyt_permease"/>
</dbReference>
<dbReference type="GO" id="GO:0005886">
    <property type="term" value="C:plasma membrane"/>
    <property type="evidence" value="ECO:0007669"/>
    <property type="project" value="TreeGrafter"/>
</dbReference>
<feature type="transmembrane region" description="Helical" evidence="10">
    <location>
        <begin position="191"/>
        <end position="210"/>
    </location>
</feature>
<feature type="transmembrane region" description="Helical" evidence="10">
    <location>
        <begin position="343"/>
        <end position="361"/>
    </location>
</feature>
<feature type="transmembrane region" description="Helical" evidence="10">
    <location>
        <begin position="248"/>
        <end position="268"/>
    </location>
</feature>
<keyword evidence="5 10" id="KW-0812">Transmembrane</keyword>
<evidence type="ECO:0000256" key="8">
    <source>
        <dbReference type="PIRNR" id="PIRNR002744"/>
    </source>
</evidence>
<evidence type="ECO:0000256" key="4">
    <source>
        <dbReference type="ARBA" id="ARBA00022553"/>
    </source>
</evidence>
<keyword evidence="6 10" id="KW-1133">Transmembrane helix</keyword>
<feature type="transmembrane region" description="Helical" evidence="10">
    <location>
        <begin position="288"/>
        <end position="314"/>
    </location>
</feature>
<evidence type="ECO:0000256" key="2">
    <source>
        <dbReference type="ARBA" id="ARBA00008974"/>
    </source>
</evidence>
<feature type="transmembrane region" description="Helical" evidence="10">
    <location>
        <begin position="412"/>
        <end position="433"/>
    </location>
</feature>
<dbReference type="EMBL" id="AEIJ01001001">
    <property type="status" value="NOT_ANNOTATED_CDS"/>
    <property type="molecule type" value="Genomic_DNA"/>
</dbReference>
<evidence type="ECO:0000313" key="13">
    <source>
        <dbReference type="Proteomes" id="UP000017200"/>
    </source>
</evidence>
<dbReference type="OrthoDB" id="2116389at2759"/>
<gene>
    <name evidence="11" type="ORF">MVLG_07048</name>
</gene>
<evidence type="ECO:0000256" key="7">
    <source>
        <dbReference type="ARBA" id="ARBA00023136"/>
    </source>
</evidence>
<organism evidence="11">
    <name type="scientific">Microbotryum lychnidis-dioicae (strain p1A1 Lamole / MvSl-1064)</name>
    <name type="common">Anther smut fungus</name>
    <dbReference type="NCBI Taxonomy" id="683840"/>
    <lineage>
        <taxon>Eukaryota</taxon>
        <taxon>Fungi</taxon>
        <taxon>Dikarya</taxon>
        <taxon>Basidiomycota</taxon>
        <taxon>Pucciniomycotina</taxon>
        <taxon>Microbotryomycetes</taxon>
        <taxon>Microbotryales</taxon>
        <taxon>Microbotryaceae</taxon>
        <taxon>Microbotryum</taxon>
    </lineage>
</organism>
<feature type="transmembrane region" description="Helical" evidence="10">
    <location>
        <begin position="112"/>
        <end position="131"/>
    </location>
</feature>
<evidence type="ECO:0000256" key="6">
    <source>
        <dbReference type="ARBA" id="ARBA00022989"/>
    </source>
</evidence>
<dbReference type="OMA" id="LWLSANM"/>
<reference evidence="12" key="4">
    <citation type="submission" date="2015-06" db="UniProtKB">
        <authorList>
            <consortium name="EnsemblFungi"/>
        </authorList>
    </citation>
    <scope>IDENTIFICATION</scope>
</reference>
<feature type="transmembrane region" description="Helical" evidence="10">
    <location>
        <begin position="152"/>
        <end position="171"/>
    </location>
</feature>
<evidence type="ECO:0008006" key="14">
    <source>
        <dbReference type="Google" id="ProtNLM"/>
    </source>
</evidence>
<dbReference type="HOGENOM" id="CLU_026016_2_1_1"/>
<reference evidence="11 13" key="3">
    <citation type="journal article" date="2015" name="BMC Genomics">
        <title>Sex and parasites: genomic and transcriptomic analysis of Microbotryum lychnidis-dioicae, the biotrophic and plant-castrating anther smut fungus.</title>
        <authorList>
            <person name="Perlin M.H."/>
            <person name="Amselem J."/>
            <person name="Fontanillas E."/>
            <person name="Toh S.S."/>
            <person name="Chen Z."/>
            <person name="Goldberg J."/>
            <person name="Duplessis S."/>
            <person name="Henrissat B."/>
            <person name="Young S."/>
            <person name="Zeng Q."/>
            <person name="Aguileta G."/>
            <person name="Petit E."/>
            <person name="Badouin H."/>
            <person name="Andrews J."/>
            <person name="Razeeq D."/>
            <person name="Gabaldon T."/>
            <person name="Quesneville H."/>
            <person name="Giraud T."/>
            <person name="Hood M.E."/>
            <person name="Schultz D.J."/>
            <person name="Cuomo C.A."/>
        </authorList>
    </citation>
    <scope>NUCLEOTIDE SEQUENCE [LARGE SCALE GENOMIC DNA]</scope>
    <source>
        <strain evidence="11">P1A1 Lamole</strain>
        <strain evidence="13">p1A1 Lamole</strain>
    </source>
</reference>